<proteinExistence type="predicted"/>
<organism evidence="1 2">
    <name type="scientific">Nocardia pulmonis</name>
    <dbReference type="NCBI Taxonomy" id="2951408"/>
    <lineage>
        <taxon>Bacteria</taxon>
        <taxon>Bacillati</taxon>
        <taxon>Actinomycetota</taxon>
        <taxon>Actinomycetes</taxon>
        <taxon>Mycobacteriales</taxon>
        <taxon>Nocardiaceae</taxon>
        <taxon>Nocardia</taxon>
    </lineage>
</organism>
<protein>
    <submittedName>
        <fullName evidence="1">SRPBCC family protein</fullName>
    </submittedName>
</protein>
<accession>A0A9X2E4S9</accession>
<dbReference type="SUPFAM" id="SSF55961">
    <property type="entry name" value="Bet v1-like"/>
    <property type="match status" value="1"/>
</dbReference>
<evidence type="ECO:0000313" key="1">
    <source>
        <dbReference type="EMBL" id="MCM6774152.1"/>
    </source>
</evidence>
<dbReference type="Proteomes" id="UP001139157">
    <property type="component" value="Unassembled WGS sequence"/>
</dbReference>
<dbReference type="CDD" id="cd07812">
    <property type="entry name" value="SRPBCC"/>
    <property type="match status" value="1"/>
</dbReference>
<dbReference type="Gene3D" id="3.30.530.20">
    <property type="match status" value="1"/>
</dbReference>
<keyword evidence="2" id="KW-1185">Reference proteome</keyword>
<dbReference type="InterPro" id="IPR023393">
    <property type="entry name" value="START-like_dom_sf"/>
</dbReference>
<comment type="caution">
    <text evidence="1">The sequence shown here is derived from an EMBL/GenBank/DDBJ whole genome shotgun (WGS) entry which is preliminary data.</text>
</comment>
<sequence>MAFEAEITVDATPEEVFAVLSDGWLYGLWVVGASHIRDVDKDWPAVGSRIHHSVGPWPLTRQDVTTVRAVEPPHLLELDARLWPVGAARIRLELTGRGANTVVRMHEYVCRGPGKVLPVDLQQLLLVPRNTESLHRLGDIAVGRARPRR</sequence>
<evidence type="ECO:0000313" key="2">
    <source>
        <dbReference type="Proteomes" id="UP001139157"/>
    </source>
</evidence>
<dbReference type="InterPro" id="IPR019587">
    <property type="entry name" value="Polyketide_cyclase/dehydratase"/>
</dbReference>
<name>A0A9X2E4S9_9NOCA</name>
<dbReference type="AlphaFoldDB" id="A0A9X2E4S9"/>
<dbReference type="Pfam" id="PF10604">
    <property type="entry name" value="Polyketide_cyc2"/>
    <property type="match status" value="1"/>
</dbReference>
<gene>
    <name evidence="1" type="ORF">NDR86_11770</name>
</gene>
<dbReference type="EMBL" id="JAMRXG010000004">
    <property type="protein sequence ID" value="MCM6774152.1"/>
    <property type="molecule type" value="Genomic_DNA"/>
</dbReference>
<dbReference type="RefSeq" id="WP_251911609.1">
    <property type="nucleotide sequence ID" value="NZ_JAMRXG010000004.1"/>
</dbReference>
<reference evidence="1" key="1">
    <citation type="submission" date="2022-06" db="EMBL/GenBank/DDBJ databases">
        <title>Novel species in genus nocardia.</title>
        <authorList>
            <person name="Li F."/>
        </authorList>
    </citation>
    <scope>NUCLEOTIDE SEQUENCE</scope>
    <source>
        <strain evidence="1">CDC141</strain>
    </source>
</reference>